<protein>
    <submittedName>
        <fullName evidence="2">Uncharacterized protein</fullName>
    </submittedName>
</protein>
<proteinExistence type="predicted"/>
<dbReference type="Proteomes" id="UP001326110">
    <property type="component" value="Chromosome"/>
</dbReference>
<keyword evidence="1" id="KW-1133">Transmembrane helix</keyword>
<reference evidence="2 3" key="1">
    <citation type="submission" date="2023-11" db="EMBL/GenBank/DDBJ databases">
        <title>MicrobeMod: A computational toolkit for identifying prokaryotic methylation and restriction-modification with nanopore sequencing.</title>
        <authorList>
            <person name="Crits-Christoph A."/>
            <person name="Kang S.C."/>
            <person name="Lee H."/>
            <person name="Ostrov N."/>
        </authorList>
    </citation>
    <scope>NUCLEOTIDE SEQUENCE [LARGE SCALE GENOMIC DNA]</scope>
    <source>
        <strain evidence="2 3">ATCC 25935</strain>
    </source>
</reference>
<evidence type="ECO:0000256" key="1">
    <source>
        <dbReference type="SAM" id="Phobius"/>
    </source>
</evidence>
<dbReference type="RefSeq" id="WP_019920866.1">
    <property type="nucleotide sequence ID" value="NZ_CP140152.1"/>
</dbReference>
<keyword evidence="1" id="KW-0472">Membrane</keyword>
<sequence length="207" mass="22481">MAIELKYFKTRVVKYPMLAGSLLAALILTGLRAQMSSGDWAMWVGAVGTVGALIGTVWLATAQTRRLEREALVRARIHASALTYKLQDIREVIGLAAKDLLDAIDIASGDVAIERCIHKIKSIELWEADDLIPIIPLKEKAAAGLLTTGALTLNFPAHIRLVVLKSTVPADRAIAIFDSIKMLNAIDASLHELSEICFKAGEQLLLD</sequence>
<dbReference type="EMBL" id="CP140152">
    <property type="protein sequence ID" value="WQH06859.1"/>
    <property type="molecule type" value="Genomic_DNA"/>
</dbReference>
<feature type="transmembrane region" description="Helical" evidence="1">
    <location>
        <begin position="43"/>
        <end position="61"/>
    </location>
</feature>
<evidence type="ECO:0000313" key="2">
    <source>
        <dbReference type="EMBL" id="WQH06859.1"/>
    </source>
</evidence>
<gene>
    <name evidence="2" type="ORF">SR858_11175</name>
</gene>
<keyword evidence="3" id="KW-1185">Reference proteome</keyword>
<dbReference type="GeneID" id="43162696"/>
<name>A0ABZ0Y5I8_9BURK</name>
<evidence type="ECO:0000313" key="3">
    <source>
        <dbReference type="Proteomes" id="UP001326110"/>
    </source>
</evidence>
<accession>A0ABZ0Y5I8</accession>
<organism evidence="2 3">
    <name type="scientific">Duganella zoogloeoides</name>
    <dbReference type="NCBI Taxonomy" id="75659"/>
    <lineage>
        <taxon>Bacteria</taxon>
        <taxon>Pseudomonadati</taxon>
        <taxon>Pseudomonadota</taxon>
        <taxon>Betaproteobacteria</taxon>
        <taxon>Burkholderiales</taxon>
        <taxon>Oxalobacteraceae</taxon>
        <taxon>Telluria group</taxon>
        <taxon>Duganella</taxon>
    </lineage>
</organism>
<keyword evidence="1" id="KW-0812">Transmembrane</keyword>